<accession>H8ZCT3</accession>
<evidence type="ECO:0000313" key="2">
    <source>
        <dbReference type="EMBL" id="EHY65473.1"/>
    </source>
</evidence>
<feature type="compositionally biased region" description="Basic residues" evidence="1">
    <location>
        <begin position="179"/>
        <end position="189"/>
    </location>
</feature>
<proteinExistence type="predicted"/>
<organism evidence="2">
    <name type="scientific">Nematocida ausubeli (strain ATCC PRA-371 / ERTm2)</name>
    <name type="common">Nematode killer fungus</name>
    <dbReference type="NCBI Taxonomy" id="1913371"/>
    <lineage>
        <taxon>Eukaryota</taxon>
        <taxon>Fungi</taxon>
        <taxon>Fungi incertae sedis</taxon>
        <taxon>Microsporidia</taxon>
        <taxon>Nematocida</taxon>
    </lineage>
</organism>
<feature type="region of interest" description="Disordered" evidence="1">
    <location>
        <begin position="71"/>
        <end position="91"/>
    </location>
</feature>
<dbReference type="AlphaFoldDB" id="H8ZCT3"/>
<protein>
    <submittedName>
        <fullName evidence="2">Uncharacterized protein</fullName>
    </submittedName>
</protein>
<feature type="region of interest" description="Disordered" evidence="1">
    <location>
        <begin position="162"/>
        <end position="189"/>
    </location>
</feature>
<dbReference type="Proteomes" id="UP000005622">
    <property type="component" value="Unassembled WGS sequence"/>
</dbReference>
<name>H8ZCT3_NEMA1</name>
<evidence type="ECO:0000256" key="1">
    <source>
        <dbReference type="SAM" id="MobiDB-lite"/>
    </source>
</evidence>
<sequence length="189" mass="21763">MMKPAEEIERRFNAIEDAYLQISKLQEAIPAYLNEESDVIVPDPQELNISHPPSAKERGCMHSLFAKKKVKDAKVEKPREEPEEPEDWDTKEEVAGRFDEQGNFIVEEALAADEPAAADEWITVEQKTKKKKQKEKEEQVTYTAVHQQEQFKEQKPIKKTVCKEEVDSDSDGFTVVHDKKGKKNKKPLK</sequence>
<reference evidence="2" key="1">
    <citation type="submission" date="2011-03" db="EMBL/GenBank/DDBJ databases">
        <title>The Genome Sequence of Nematocida sp1 strain ERTm2.</title>
        <authorList>
            <consortium name="The Broad Institute Genome Sequencing Platform"/>
            <consortium name="The Broad Institute Genome Sequencing Center for Infectious Disease"/>
            <person name="Cuomo C."/>
            <person name="Troemel E."/>
            <person name="Young S.K."/>
            <person name="Zeng Q."/>
            <person name="Gargeya S."/>
            <person name="Fitzgerald M."/>
            <person name="Haas B."/>
            <person name="Abouelleil A."/>
            <person name="Alvarado L."/>
            <person name="Arachchi H.M."/>
            <person name="Berlin A."/>
            <person name="Brown A."/>
            <person name="Chapman S.B."/>
            <person name="Chen Z."/>
            <person name="Dunbar C."/>
            <person name="Freedman E."/>
            <person name="Gearin G."/>
            <person name="Gellesch M."/>
            <person name="Goldberg J."/>
            <person name="Griggs A."/>
            <person name="Gujja S."/>
            <person name="Heilman E.R."/>
            <person name="Heiman D."/>
            <person name="Howarth C."/>
            <person name="Larson L."/>
            <person name="Lui A."/>
            <person name="MacDonald P.J.P."/>
            <person name="Mehta T."/>
            <person name="Montmayeur A."/>
            <person name="Murphy C."/>
            <person name="Neiman D."/>
            <person name="Pearson M."/>
            <person name="Priest M."/>
            <person name="Roberts A."/>
            <person name="Saif S."/>
            <person name="Shea T."/>
            <person name="Shenoy N."/>
            <person name="Sisk P."/>
            <person name="Stolte C."/>
            <person name="Sykes S."/>
            <person name="White J."/>
            <person name="Yandava C."/>
            <person name="Wortman J."/>
            <person name="Nusbaum C."/>
            <person name="Birren B."/>
        </authorList>
    </citation>
    <scope>NUCLEOTIDE SEQUENCE</scope>
    <source>
        <strain evidence="2">ERTm2</strain>
    </source>
</reference>
<gene>
    <name evidence="2" type="ORF">NERG_01080</name>
</gene>
<dbReference type="EMBL" id="JH604635">
    <property type="protein sequence ID" value="EHY65473.1"/>
    <property type="molecule type" value="Genomic_DNA"/>
</dbReference>
<feature type="compositionally biased region" description="Acidic residues" evidence="1">
    <location>
        <begin position="81"/>
        <end position="90"/>
    </location>
</feature>
<dbReference type="HOGENOM" id="CLU_123454_0_0_1"/>